<dbReference type="Pfam" id="PF02369">
    <property type="entry name" value="Big_1"/>
    <property type="match status" value="1"/>
</dbReference>
<dbReference type="Gene3D" id="2.60.40.10">
    <property type="entry name" value="Immunoglobulins"/>
    <property type="match status" value="1"/>
</dbReference>
<dbReference type="GeneID" id="30313582"/>
<name>A0A140F3L6_PFV1</name>
<dbReference type="InterPro" id="IPR008964">
    <property type="entry name" value="Invasin/intimin_cell_adhesion"/>
</dbReference>
<comment type="similarity">
    <text evidence="1">Belongs to the intimin/invasin family.</text>
</comment>
<accession>A0A140F3L6</accession>
<evidence type="ECO:0000313" key="3">
    <source>
        <dbReference type="EMBL" id="AML61176.1"/>
    </source>
</evidence>
<dbReference type="SUPFAM" id="SSF49373">
    <property type="entry name" value="Invasin/intimin cell-adhesion fragments"/>
    <property type="match status" value="1"/>
</dbReference>
<dbReference type="RefSeq" id="YP_009237246.1">
    <property type="nucleotide sequence ID" value="NC_029548.1"/>
</dbReference>
<dbReference type="InterPro" id="IPR003344">
    <property type="entry name" value="Big_1_dom"/>
</dbReference>
<dbReference type="InterPro" id="IPR013783">
    <property type="entry name" value="Ig-like_fold"/>
</dbReference>
<feature type="domain" description="Big-1" evidence="2">
    <location>
        <begin position="1"/>
        <end position="96"/>
    </location>
</feature>
<evidence type="ECO:0000259" key="2">
    <source>
        <dbReference type="PROSITE" id="PS51127"/>
    </source>
</evidence>
<dbReference type="EMBL" id="KU307456">
    <property type="protein sequence ID" value="AML61176.1"/>
    <property type="molecule type" value="Genomic_DNA"/>
</dbReference>
<protein>
    <recommendedName>
        <fullName evidence="2">Big-1 domain-containing protein</fullName>
    </recommendedName>
</protein>
<organism evidence="3 4">
    <name type="scientific">Pyrobaculum filamentous virus 1</name>
    <name type="common">PFV1</name>
    <dbReference type="NCBI Taxonomy" id="1805492"/>
    <lineage>
        <taxon>Viruses</taxon>
        <taxon>Adnaviria</taxon>
        <taxon>Zilligvirae</taxon>
        <taxon>Taleaviricota</taxon>
        <taxon>Tokiviricetes</taxon>
        <taxon>Primavirales</taxon>
        <taxon>Tristromaviridae</taxon>
        <taxon>Alphatristromavirus</taxon>
        <taxon>Alphatristromavirus pozzuoliense</taxon>
    </lineage>
</organism>
<evidence type="ECO:0000256" key="1">
    <source>
        <dbReference type="ARBA" id="ARBA00010116"/>
    </source>
</evidence>
<keyword evidence="4" id="KW-1185">Reference proteome</keyword>
<reference evidence="3 4" key="1">
    <citation type="journal article" date="2016" name="Proc. Natl. Acad. Sci. U.S.A.">
        <title>A virus of hyperthermophilic archaea with a unique architecture among DNA viruses.</title>
        <authorList>
            <person name="Rensen E.I."/>
            <person name="Mochizuki T."/>
            <person name="Quemin E."/>
            <person name="Schouten S."/>
            <person name="Krupovic M."/>
            <person name="Prangishvili D."/>
        </authorList>
    </citation>
    <scope>NUCLEOTIDE SEQUENCE [LARGE SCALE GENOMIC DNA]</scope>
    <source>
        <strain evidence="3">1</strain>
    </source>
</reference>
<sequence length="100" mass="10152">MGSRQVRLTAVLKDSGGSPISGKTISFAYRASGATTWTSAGTATTGTDGSASVTVSLTTPGTYDFQASFAGDTQYEAAKATVTGYTVKDVTSITLTITPL</sequence>
<dbReference type="KEGG" id="vg:30313582"/>
<dbReference type="PROSITE" id="PS51127">
    <property type="entry name" value="BIG1"/>
    <property type="match status" value="1"/>
</dbReference>
<evidence type="ECO:0000313" key="4">
    <source>
        <dbReference type="Proteomes" id="UP000202991"/>
    </source>
</evidence>
<dbReference type="Proteomes" id="UP000202991">
    <property type="component" value="Segment"/>
</dbReference>
<proteinExistence type="inferred from homology"/>